<feature type="non-terminal residue" evidence="2">
    <location>
        <position position="1"/>
    </location>
</feature>
<dbReference type="RefSeq" id="WP_201748884.1">
    <property type="nucleotide sequence ID" value="NZ_QGKR01000108.1"/>
</dbReference>
<sequence length="63" mass="6782">LRLPIPRSRPTAALAVLATIPVGVTLPATVQLGTVTAVLILMLLTDQRRPWRHVGRPRASVGH</sequence>
<organism evidence="2 3">
    <name type="scientific">Micromonospora acroterricola</name>
    <dbReference type="NCBI Taxonomy" id="2202421"/>
    <lineage>
        <taxon>Bacteria</taxon>
        <taxon>Bacillati</taxon>
        <taxon>Actinomycetota</taxon>
        <taxon>Actinomycetes</taxon>
        <taxon>Micromonosporales</taxon>
        <taxon>Micromonosporaceae</taxon>
        <taxon>Micromonospora</taxon>
    </lineage>
</organism>
<name>A0A317DDF9_9ACTN</name>
<dbReference type="EMBL" id="QGKR01000108">
    <property type="protein sequence ID" value="PWR12342.1"/>
    <property type="molecule type" value="Genomic_DNA"/>
</dbReference>
<gene>
    <name evidence="2" type="ORF">DKT68_03565</name>
</gene>
<protein>
    <recommendedName>
        <fullName evidence="4">Low temperature requirement protein A</fullName>
    </recommendedName>
</protein>
<reference evidence="2 3" key="1">
    <citation type="submission" date="2018-05" db="EMBL/GenBank/DDBJ databases">
        <title>Micromonospora atacamensis sp. nov., a novel actinobacteria isolated from high altitude Atacama Desert soil.</title>
        <authorList>
            <person name="Carro L."/>
            <person name="Golinska P."/>
            <person name="Klenk H.-P."/>
            <person name="Goodfellow M."/>
        </authorList>
    </citation>
    <scope>NUCLEOTIDE SEQUENCE [LARGE SCALE GENOMIC DNA]</scope>
    <source>
        <strain evidence="2 3">5R2A7</strain>
    </source>
</reference>
<feature type="transmembrane region" description="Helical" evidence="1">
    <location>
        <begin position="12"/>
        <end position="44"/>
    </location>
</feature>
<evidence type="ECO:0008006" key="4">
    <source>
        <dbReference type="Google" id="ProtNLM"/>
    </source>
</evidence>
<dbReference type="AlphaFoldDB" id="A0A317DDF9"/>
<evidence type="ECO:0000256" key="1">
    <source>
        <dbReference type="SAM" id="Phobius"/>
    </source>
</evidence>
<keyword evidence="1" id="KW-0472">Membrane</keyword>
<dbReference type="Proteomes" id="UP000245410">
    <property type="component" value="Unassembled WGS sequence"/>
</dbReference>
<accession>A0A317DDF9</accession>
<evidence type="ECO:0000313" key="3">
    <source>
        <dbReference type="Proteomes" id="UP000245410"/>
    </source>
</evidence>
<keyword evidence="3" id="KW-1185">Reference proteome</keyword>
<keyword evidence="1" id="KW-1133">Transmembrane helix</keyword>
<keyword evidence="1" id="KW-0812">Transmembrane</keyword>
<proteinExistence type="predicted"/>
<evidence type="ECO:0000313" key="2">
    <source>
        <dbReference type="EMBL" id="PWR12342.1"/>
    </source>
</evidence>
<comment type="caution">
    <text evidence="2">The sequence shown here is derived from an EMBL/GenBank/DDBJ whole genome shotgun (WGS) entry which is preliminary data.</text>
</comment>